<dbReference type="PROSITE" id="PS50089">
    <property type="entry name" value="ZF_RING_2"/>
    <property type="match status" value="1"/>
</dbReference>
<dbReference type="STRING" id="146817.SAMN04488502_11651"/>
<dbReference type="InterPro" id="IPR001841">
    <property type="entry name" value="Znf_RING"/>
</dbReference>
<gene>
    <name evidence="3" type="ORF">SAMN04488502_11651</name>
</gene>
<keyword evidence="4" id="KW-1185">Reference proteome</keyword>
<evidence type="ECO:0000313" key="4">
    <source>
        <dbReference type="Proteomes" id="UP000214880"/>
    </source>
</evidence>
<organism evidence="3 4">
    <name type="scientific">Dendrosporobacter quercicolus</name>
    <dbReference type="NCBI Taxonomy" id="146817"/>
    <lineage>
        <taxon>Bacteria</taxon>
        <taxon>Bacillati</taxon>
        <taxon>Bacillota</taxon>
        <taxon>Negativicutes</taxon>
        <taxon>Selenomonadales</taxon>
        <taxon>Sporomusaceae</taxon>
        <taxon>Dendrosporobacter</taxon>
    </lineage>
</organism>
<keyword evidence="1" id="KW-0812">Transmembrane</keyword>
<keyword evidence="1" id="KW-1133">Transmembrane helix</keyword>
<proteinExistence type="predicted"/>
<dbReference type="RefSeq" id="WP_092075038.1">
    <property type="nucleotide sequence ID" value="NZ_FNHB01000016.1"/>
</dbReference>
<feature type="transmembrane region" description="Helical" evidence="1">
    <location>
        <begin position="30"/>
        <end position="51"/>
    </location>
</feature>
<sequence length="132" mass="14776">MGTLSLLIPLLAGIWVYNDAKKRGHTTTMVLLWAAGTIAMLIVFLPLYLILGRRQPVVKPQRDNAEKTIDVEATVVVEETVCCPMCASKVKTDYKLCPYCGHTMQPKCEFCGCELKREWKNCPNCQQPAVSK</sequence>
<dbReference type="Proteomes" id="UP000214880">
    <property type="component" value="Unassembled WGS sequence"/>
</dbReference>
<accession>A0A1H0A5N1</accession>
<evidence type="ECO:0000313" key="3">
    <source>
        <dbReference type="EMBL" id="SDN28283.1"/>
    </source>
</evidence>
<evidence type="ECO:0000259" key="2">
    <source>
        <dbReference type="PROSITE" id="PS50089"/>
    </source>
</evidence>
<name>A0A1H0A5N1_9FIRM</name>
<dbReference type="OrthoDB" id="9788304at2"/>
<feature type="domain" description="RING-type" evidence="2">
    <location>
        <begin position="83"/>
        <end position="126"/>
    </location>
</feature>
<evidence type="ECO:0000256" key="1">
    <source>
        <dbReference type="SAM" id="Phobius"/>
    </source>
</evidence>
<dbReference type="AlphaFoldDB" id="A0A1H0A5N1"/>
<protein>
    <recommendedName>
        <fullName evidence="2">RING-type domain-containing protein</fullName>
    </recommendedName>
</protein>
<keyword evidence="1" id="KW-0472">Membrane</keyword>
<reference evidence="3 4" key="1">
    <citation type="submission" date="2016-10" db="EMBL/GenBank/DDBJ databases">
        <authorList>
            <person name="de Groot N.N."/>
        </authorList>
    </citation>
    <scope>NUCLEOTIDE SEQUENCE [LARGE SCALE GENOMIC DNA]</scope>
    <source>
        <strain evidence="3 4">DSM 1736</strain>
    </source>
</reference>
<dbReference type="EMBL" id="FNHB01000016">
    <property type="protein sequence ID" value="SDN28283.1"/>
    <property type="molecule type" value="Genomic_DNA"/>
</dbReference>